<evidence type="ECO:0000313" key="1">
    <source>
        <dbReference type="EMBL" id="PKA52912.1"/>
    </source>
</evidence>
<dbReference type="AlphaFoldDB" id="A0A2I0ABI3"/>
<dbReference type="Proteomes" id="UP000236161">
    <property type="component" value="Unassembled WGS sequence"/>
</dbReference>
<dbReference type="EMBL" id="KZ452001">
    <property type="protein sequence ID" value="PKA52912.1"/>
    <property type="molecule type" value="Genomic_DNA"/>
</dbReference>
<reference evidence="1 2" key="1">
    <citation type="journal article" date="2017" name="Nature">
        <title>The Apostasia genome and the evolution of orchids.</title>
        <authorList>
            <person name="Zhang G.Q."/>
            <person name="Liu K.W."/>
            <person name="Li Z."/>
            <person name="Lohaus R."/>
            <person name="Hsiao Y.Y."/>
            <person name="Niu S.C."/>
            <person name="Wang J.Y."/>
            <person name="Lin Y.C."/>
            <person name="Xu Q."/>
            <person name="Chen L.J."/>
            <person name="Yoshida K."/>
            <person name="Fujiwara S."/>
            <person name="Wang Z.W."/>
            <person name="Zhang Y.Q."/>
            <person name="Mitsuda N."/>
            <person name="Wang M."/>
            <person name="Liu G.H."/>
            <person name="Pecoraro L."/>
            <person name="Huang H.X."/>
            <person name="Xiao X.J."/>
            <person name="Lin M."/>
            <person name="Wu X.Y."/>
            <person name="Wu W.L."/>
            <person name="Chen Y.Y."/>
            <person name="Chang S.B."/>
            <person name="Sakamoto S."/>
            <person name="Ohme-Takagi M."/>
            <person name="Yagi M."/>
            <person name="Zeng S.J."/>
            <person name="Shen C.Y."/>
            <person name="Yeh C.M."/>
            <person name="Luo Y.B."/>
            <person name="Tsai W.C."/>
            <person name="Van de Peer Y."/>
            <person name="Liu Z.J."/>
        </authorList>
    </citation>
    <scope>NUCLEOTIDE SEQUENCE [LARGE SCALE GENOMIC DNA]</scope>
    <source>
        <strain evidence="2">cv. Shenzhen</strain>
        <tissue evidence="1">Stem</tissue>
    </source>
</reference>
<proteinExistence type="predicted"/>
<organism evidence="1 2">
    <name type="scientific">Apostasia shenzhenica</name>
    <dbReference type="NCBI Taxonomy" id="1088818"/>
    <lineage>
        <taxon>Eukaryota</taxon>
        <taxon>Viridiplantae</taxon>
        <taxon>Streptophyta</taxon>
        <taxon>Embryophyta</taxon>
        <taxon>Tracheophyta</taxon>
        <taxon>Spermatophyta</taxon>
        <taxon>Magnoliopsida</taxon>
        <taxon>Liliopsida</taxon>
        <taxon>Asparagales</taxon>
        <taxon>Orchidaceae</taxon>
        <taxon>Apostasioideae</taxon>
        <taxon>Apostasia</taxon>
    </lineage>
</organism>
<evidence type="ECO:0000313" key="2">
    <source>
        <dbReference type="Proteomes" id="UP000236161"/>
    </source>
</evidence>
<protein>
    <submittedName>
        <fullName evidence="1">Uncharacterized protein</fullName>
    </submittedName>
</protein>
<accession>A0A2I0ABI3</accession>
<keyword evidence="2" id="KW-1185">Reference proteome</keyword>
<name>A0A2I0ABI3_9ASPA</name>
<gene>
    <name evidence="1" type="ORF">AXF42_Ash001893</name>
</gene>
<sequence length="112" mass="13178">MYSFLHRFRSTSSAYFLIPSSDEVFAFVARFLIKVTEVLNGQGLFKVPSRRFPFRCLRRTWVSTMIRFKKGCNMRTSQKVTHPSTTLAQAYLMTDKKMSVVIRMLRWMSGYT</sequence>